<evidence type="ECO:0000313" key="2">
    <source>
        <dbReference type="Proteomes" id="UP001416858"/>
    </source>
</evidence>
<comment type="caution">
    <text evidence="1">The sequence shown here is derived from an EMBL/GenBank/DDBJ whole genome shotgun (WGS) entry which is preliminary data.</text>
</comment>
<keyword evidence="2" id="KW-1185">Reference proteome</keyword>
<name>A0ABP9VPR4_9BACT</name>
<evidence type="ECO:0008006" key="3">
    <source>
        <dbReference type="Google" id="ProtNLM"/>
    </source>
</evidence>
<accession>A0ABP9VPR4</accession>
<protein>
    <recommendedName>
        <fullName evidence="3">DUF455 family protein</fullName>
    </recommendedName>
</protein>
<dbReference type="EMBL" id="BAABRO010000002">
    <property type="protein sequence ID" value="GAA5506208.1"/>
    <property type="molecule type" value="Genomic_DNA"/>
</dbReference>
<gene>
    <name evidence="1" type="ORF">Rcae01_01660</name>
</gene>
<proteinExistence type="predicted"/>
<sequence length="494" mass="56959">MLFPIAIIPQDDASTDAPREKMNMQDYQSYRGLPSLAGLGSLERAIQCDWSVQESAKRWKRLHFVFKRLYETLTAKITAEPIYELKTLFSHHAYLCSEQVSSIRRRVGEMREPPLGLDKVPHPGLERLMDEIAAAPTTNEFLVGIYEVVFPAILVACQQFKTDAHPLADAPSIRIAKLIEFEIDEVHRLGEQSIACLVDRVQRTAMQTWIDCLQQCLRAAGELDGTATSDTSVPDPMHSRTPFVYQAEPRRDERFQDSFNAGVNPEAFLYDSRFSARDKTLMMYYKRIRELDVPEMMASILVEIGDEEPWDFHAEMSRQLWDEARHAMMGEVGFVAQGIDWTKIPINFTWSRNLNTQLNARERHGVLFFIEQGLMPKTGKRYEWEVAMESGDPLSGLFQDFDWADEVLHAQIGRRWYVPKFASLNEALDYGDRCWSKVLSHWRAYKEQGLTEHRNWWPEVYQTACGNWGVAPDPAALAFDTTYEESRADLKEIR</sequence>
<organism evidence="1 2">
    <name type="scientific">Novipirellula caenicola</name>
    <dbReference type="NCBI Taxonomy" id="1536901"/>
    <lineage>
        <taxon>Bacteria</taxon>
        <taxon>Pseudomonadati</taxon>
        <taxon>Planctomycetota</taxon>
        <taxon>Planctomycetia</taxon>
        <taxon>Pirellulales</taxon>
        <taxon>Pirellulaceae</taxon>
        <taxon>Novipirellula</taxon>
    </lineage>
</organism>
<evidence type="ECO:0000313" key="1">
    <source>
        <dbReference type="EMBL" id="GAA5506208.1"/>
    </source>
</evidence>
<reference evidence="1 2" key="1">
    <citation type="submission" date="2024-02" db="EMBL/GenBank/DDBJ databases">
        <title>Rhodopirellula caenicola NBRC 110016.</title>
        <authorList>
            <person name="Ichikawa N."/>
            <person name="Katano-Makiyama Y."/>
            <person name="Hidaka K."/>
        </authorList>
    </citation>
    <scope>NUCLEOTIDE SEQUENCE [LARGE SCALE GENOMIC DNA]</scope>
    <source>
        <strain evidence="1 2">NBRC 110016</strain>
    </source>
</reference>
<dbReference type="RefSeq" id="WP_345683159.1">
    <property type="nucleotide sequence ID" value="NZ_BAABRO010000002.1"/>
</dbReference>
<dbReference type="Proteomes" id="UP001416858">
    <property type="component" value="Unassembled WGS sequence"/>
</dbReference>